<keyword evidence="3" id="KW-0436">Ligase</keyword>
<proteinExistence type="predicted"/>
<dbReference type="Gene3D" id="3.30.300.30">
    <property type="match status" value="1"/>
</dbReference>
<organism evidence="3 4">
    <name type="scientific">Pseudonocardia acidicola</name>
    <dbReference type="NCBI Taxonomy" id="2724939"/>
    <lineage>
        <taxon>Bacteria</taxon>
        <taxon>Bacillati</taxon>
        <taxon>Actinomycetota</taxon>
        <taxon>Actinomycetes</taxon>
        <taxon>Pseudonocardiales</taxon>
        <taxon>Pseudonocardiaceae</taxon>
        <taxon>Pseudonocardia</taxon>
    </lineage>
</organism>
<dbReference type="Pfam" id="PF13193">
    <property type="entry name" value="AMP-binding_C"/>
    <property type="match status" value="1"/>
</dbReference>
<dbReference type="Gene3D" id="3.40.50.12780">
    <property type="entry name" value="N-terminal domain of ligase-like"/>
    <property type="match status" value="1"/>
</dbReference>
<name>A0ABX1SK21_9PSEU</name>
<dbReference type="PANTHER" id="PTHR43767:SF7">
    <property type="entry name" value="MEDIUM_LONG-CHAIN-FATTY-ACID--COA LIGASE FADD8"/>
    <property type="match status" value="1"/>
</dbReference>
<gene>
    <name evidence="3" type="ORF">HF526_28200</name>
</gene>
<dbReference type="SUPFAM" id="SSF56801">
    <property type="entry name" value="Acetyl-CoA synthetase-like"/>
    <property type="match status" value="1"/>
</dbReference>
<dbReference type="RefSeq" id="WP_169384616.1">
    <property type="nucleotide sequence ID" value="NZ_JAAXLA010000075.1"/>
</dbReference>
<dbReference type="Proteomes" id="UP000820669">
    <property type="component" value="Unassembled WGS sequence"/>
</dbReference>
<comment type="caution">
    <text evidence="3">The sequence shown here is derived from an EMBL/GenBank/DDBJ whole genome shotgun (WGS) entry which is preliminary data.</text>
</comment>
<dbReference type="InterPro" id="IPR025110">
    <property type="entry name" value="AMP-bd_C"/>
</dbReference>
<evidence type="ECO:0000313" key="3">
    <source>
        <dbReference type="EMBL" id="NMI01153.1"/>
    </source>
</evidence>
<dbReference type="PANTHER" id="PTHR43767">
    <property type="entry name" value="LONG-CHAIN-FATTY-ACID--COA LIGASE"/>
    <property type="match status" value="1"/>
</dbReference>
<dbReference type="PROSITE" id="PS00455">
    <property type="entry name" value="AMP_BINDING"/>
    <property type="match status" value="1"/>
</dbReference>
<feature type="domain" description="AMP-dependent synthetase/ligase" evidence="1">
    <location>
        <begin position="8"/>
        <end position="345"/>
    </location>
</feature>
<evidence type="ECO:0000259" key="2">
    <source>
        <dbReference type="Pfam" id="PF13193"/>
    </source>
</evidence>
<keyword evidence="4" id="KW-1185">Reference proteome</keyword>
<dbReference type="GO" id="GO:0016874">
    <property type="term" value="F:ligase activity"/>
    <property type="evidence" value="ECO:0007669"/>
    <property type="project" value="UniProtKB-KW"/>
</dbReference>
<evidence type="ECO:0000313" key="4">
    <source>
        <dbReference type="Proteomes" id="UP000820669"/>
    </source>
</evidence>
<reference evidence="3 4" key="1">
    <citation type="submission" date="2020-04" db="EMBL/GenBank/DDBJ databases">
        <authorList>
            <person name="Klaysubun C."/>
            <person name="Duangmal K."/>
            <person name="Lipun K."/>
        </authorList>
    </citation>
    <scope>NUCLEOTIDE SEQUENCE [LARGE SCALE GENOMIC DNA]</scope>
    <source>
        <strain evidence="3 4">K10HN5</strain>
    </source>
</reference>
<dbReference type="InterPro" id="IPR000873">
    <property type="entry name" value="AMP-dep_synth/lig_dom"/>
</dbReference>
<dbReference type="InterPro" id="IPR042099">
    <property type="entry name" value="ANL_N_sf"/>
</dbReference>
<dbReference type="InterPro" id="IPR050237">
    <property type="entry name" value="ATP-dep_AMP-bd_enzyme"/>
</dbReference>
<dbReference type="InterPro" id="IPR045851">
    <property type="entry name" value="AMP-bd_C_sf"/>
</dbReference>
<accession>A0ABX1SK21</accession>
<sequence length="488" mass="50865">MHNAVLPDERARRNPSAACIADDELQLTNSAFAGRVRAAAGALQRRGVEPGDVVAVVLPNRVELVVALFAAWRLGAAVTPVNPALTAAEARYQIEDSGAVVVLGDGSGPDVATMDVADLPAVAAGAGPAPVPADPAALALLIHTSGTTGRPKGVMLDHANLTAMCAMAIASVGLGPSDHSLLVLPLFHVNGIVVSVLSPLLAGGRATIAGRFRPAAFFPAVEAVRPTYFSAVPAIYAMLATLPEEVRPDTSSLRLAICGAAPMPAELIGRFERRYRIPIVEGYGLSEGTCASTINPVGGIRKPGTVGLPIPGQEVAIVDARGRRVTDGSPGEVVVRGPNVMCGYLNRPEETARTVVDGWLHTGDVGRFDEDGYLVLVDRIKDMIIRGGENIYPKEIESVLHSHPAVLEVAVVGRAHTVLGEVPVAFVTLNPGATATAAQLHEHCAGSLSTYKRPADIVMVPTLPRNPVGKIDKIRLRDRLAESGSTAG</sequence>
<dbReference type="EMBL" id="JAAXLA010000075">
    <property type="protein sequence ID" value="NMI01153.1"/>
    <property type="molecule type" value="Genomic_DNA"/>
</dbReference>
<dbReference type="InterPro" id="IPR020845">
    <property type="entry name" value="AMP-binding_CS"/>
</dbReference>
<feature type="domain" description="AMP-binding enzyme C-terminal" evidence="2">
    <location>
        <begin position="395"/>
        <end position="470"/>
    </location>
</feature>
<evidence type="ECO:0000259" key="1">
    <source>
        <dbReference type="Pfam" id="PF00501"/>
    </source>
</evidence>
<protein>
    <submittedName>
        <fullName evidence="3">Long-chain fatty acid--CoA ligase</fullName>
    </submittedName>
</protein>
<dbReference type="Pfam" id="PF00501">
    <property type="entry name" value="AMP-binding"/>
    <property type="match status" value="1"/>
</dbReference>